<feature type="coiled-coil region" evidence="1">
    <location>
        <begin position="131"/>
        <end position="158"/>
    </location>
</feature>
<dbReference type="Gene3D" id="1.20.5.300">
    <property type="match status" value="1"/>
</dbReference>
<dbReference type="KEGG" id="osg:BST96_01895"/>
<dbReference type="OrthoDB" id="9780401at2"/>
<dbReference type="Pfam" id="PF11172">
    <property type="entry name" value="DUF2959"/>
    <property type="match status" value="1"/>
</dbReference>
<keyword evidence="3" id="KW-1185">Reference proteome</keyword>
<evidence type="ECO:0000313" key="3">
    <source>
        <dbReference type="Proteomes" id="UP000193450"/>
    </source>
</evidence>
<dbReference type="InterPro" id="IPR021342">
    <property type="entry name" value="DUF2959"/>
</dbReference>
<proteinExistence type="predicted"/>
<gene>
    <name evidence="2" type="ORF">BST96_01895</name>
</gene>
<keyword evidence="1" id="KW-0175">Coiled coil</keyword>
<dbReference type="PROSITE" id="PS51257">
    <property type="entry name" value="PROKAR_LIPOPROTEIN"/>
    <property type="match status" value="1"/>
</dbReference>
<evidence type="ECO:0000313" key="2">
    <source>
        <dbReference type="EMBL" id="ARN72966.1"/>
    </source>
</evidence>
<dbReference type="AlphaFoldDB" id="A0A1X9N5F6"/>
<dbReference type="EMBL" id="CP019343">
    <property type="protein sequence ID" value="ARN72966.1"/>
    <property type="molecule type" value="Genomic_DNA"/>
</dbReference>
<organism evidence="2 3">
    <name type="scientific">Oceanicoccus sagamiensis</name>
    <dbReference type="NCBI Taxonomy" id="716816"/>
    <lineage>
        <taxon>Bacteria</taxon>
        <taxon>Pseudomonadati</taxon>
        <taxon>Pseudomonadota</taxon>
        <taxon>Gammaproteobacteria</taxon>
        <taxon>Cellvibrionales</taxon>
        <taxon>Spongiibacteraceae</taxon>
        <taxon>Oceanicoccus</taxon>
    </lineage>
</organism>
<reference evidence="2 3" key="1">
    <citation type="submission" date="2016-11" db="EMBL/GenBank/DDBJ databases">
        <title>Trade-off between light-utilization and light-protection in marine flavobacteria.</title>
        <authorList>
            <person name="Kumagai Y."/>
        </authorList>
    </citation>
    <scope>NUCLEOTIDE SEQUENCE [LARGE SCALE GENOMIC DNA]</scope>
    <source>
        <strain evidence="2 3">NBRC 107125</strain>
    </source>
</reference>
<name>A0A1X9N5F6_9GAMM</name>
<dbReference type="Proteomes" id="UP000193450">
    <property type="component" value="Chromosome"/>
</dbReference>
<accession>A0A1X9N5F6</accession>
<dbReference type="STRING" id="716816.BST96_01895"/>
<protein>
    <submittedName>
        <fullName evidence="2">DNA repair protein</fullName>
    </submittedName>
</protein>
<evidence type="ECO:0000256" key="1">
    <source>
        <dbReference type="SAM" id="Coils"/>
    </source>
</evidence>
<dbReference type="SUPFAM" id="SSF111474">
    <property type="entry name" value="Coronavirus S2 glycoprotein"/>
    <property type="match status" value="1"/>
</dbReference>
<sequence length="220" mass="25069">MFQTSKLLPSSLLIIMLSVLLSGCESTYYSALEEVGYHKRDILIDRIEEAQEAQVEGQEQFKSALEQFKSVVNFDGGELEEVYQQLNDEYESSVDAAEEISNRIESVDSVANALFDEWSDELGEYTNANLRRDSERKLKETKRRYKNLLSAMRKTEKSIDPVLNTLRDNTLYLKHNLNARAISSLKNELGTVNKNVTALISNMEQAIKESDAFIKELKQG</sequence>
<dbReference type="InterPro" id="IPR043473">
    <property type="entry name" value="S2_sf_CoV"/>
</dbReference>